<keyword evidence="2" id="KW-0812">Transmembrane</keyword>
<protein>
    <recommendedName>
        <fullName evidence="5">Transmembrane protein</fullName>
    </recommendedName>
</protein>
<feature type="region of interest" description="Disordered" evidence="1">
    <location>
        <begin position="189"/>
        <end position="220"/>
    </location>
</feature>
<reference evidence="3" key="1">
    <citation type="submission" date="2023-03" db="EMBL/GenBank/DDBJ databases">
        <title>Massive genome expansion in bonnet fungi (Mycena s.s.) driven by repeated elements and novel gene families across ecological guilds.</title>
        <authorList>
            <consortium name="Lawrence Berkeley National Laboratory"/>
            <person name="Harder C.B."/>
            <person name="Miyauchi S."/>
            <person name="Viragh M."/>
            <person name="Kuo A."/>
            <person name="Thoen E."/>
            <person name="Andreopoulos B."/>
            <person name="Lu D."/>
            <person name="Skrede I."/>
            <person name="Drula E."/>
            <person name="Henrissat B."/>
            <person name="Morin E."/>
            <person name="Kohler A."/>
            <person name="Barry K."/>
            <person name="LaButti K."/>
            <person name="Morin E."/>
            <person name="Salamov A."/>
            <person name="Lipzen A."/>
            <person name="Mereny Z."/>
            <person name="Hegedus B."/>
            <person name="Baldrian P."/>
            <person name="Stursova M."/>
            <person name="Weitz H."/>
            <person name="Taylor A."/>
            <person name="Grigoriev I.V."/>
            <person name="Nagy L.G."/>
            <person name="Martin F."/>
            <person name="Kauserud H."/>
        </authorList>
    </citation>
    <scope>NUCLEOTIDE SEQUENCE</scope>
    <source>
        <strain evidence="3">CBHHK067</strain>
    </source>
</reference>
<dbReference type="AlphaFoldDB" id="A0AAD7DU79"/>
<dbReference type="Gene3D" id="2.60.120.260">
    <property type="entry name" value="Galactose-binding domain-like"/>
    <property type="match status" value="1"/>
</dbReference>
<proteinExistence type="predicted"/>
<evidence type="ECO:0000256" key="2">
    <source>
        <dbReference type="SAM" id="Phobius"/>
    </source>
</evidence>
<comment type="caution">
    <text evidence="3">The sequence shown here is derived from an EMBL/GenBank/DDBJ whole genome shotgun (WGS) entry which is preliminary data.</text>
</comment>
<evidence type="ECO:0008006" key="5">
    <source>
        <dbReference type="Google" id="ProtNLM"/>
    </source>
</evidence>
<accession>A0AAD7DU79</accession>
<name>A0AAD7DU79_MYCRO</name>
<feature type="transmembrane region" description="Helical" evidence="2">
    <location>
        <begin position="145"/>
        <end position="164"/>
    </location>
</feature>
<feature type="transmembrane region" description="Helical" evidence="2">
    <location>
        <begin position="226"/>
        <end position="248"/>
    </location>
</feature>
<keyword evidence="2" id="KW-0472">Membrane</keyword>
<evidence type="ECO:0000313" key="3">
    <source>
        <dbReference type="EMBL" id="KAJ7699221.1"/>
    </source>
</evidence>
<organism evidence="3 4">
    <name type="scientific">Mycena rosella</name>
    <name type="common">Pink bonnet</name>
    <name type="synonym">Agaricus rosellus</name>
    <dbReference type="NCBI Taxonomy" id="1033263"/>
    <lineage>
        <taxon>Eukaryota</taxon>
        <taxon>Fungi</taxon>
        <taxon>Dikarya</taxon>
        <taxon>Basidiomycota</taxon>
        <taxon>Agaricomycotina</taxon>
        <taxon>Agaricomycetes</taxon>
        <taxon>Agaricomycetidae</taxon>
        <taxon>Agaricales</taxon>
        <taxon>Marasmiineae</taxon>
        <taxon>Mycenaceae</taxon>
        <taxon>Mycena</taxon>
    </lineage>
</organism>
<sequence length="352" mass="37571">MGTWSYTFSTDRRSAVIFHRSPALCLWIPMSSSATFSTIIDDRDSTVSYTGTWVVGGTSHENDGTVSSSVKAGDHLSVPFTGTAIAVYGTFDSSSTGVKTSYAIDGGSPTIVTSRSSGADSYKQLFWKSDPVSDKSQCVLRSSYTLVYVLRYVFSTLVVTMLAVNKMADGEGTIWFDYFNATSDASTSSPSSGSSSSSSSAHTSTDGSSSPNSNTIPTNKSHSHSAVIAAVVAVIIFLAIFAGLLILLRRKRRRQKKADFWQAASISPYAPPPSQIQEAYTPPPLSFSQSKQHGPLSLLRNVAPSKRQQQVDEQAIGAEAPPPLIQHVDSGVRALDPDGPGLTDLPPVYSPH</sequence>
<keyword evidence="4" id="KW-1185">Reference proteome</keyword>
<evidence type="ECO:0000313" key="4">
    <source>
        <dbReference type="Proteomes" id="UP001221757"/>
    </source>
</evidence>
<evidence type="ECO:0000256" key="1">
    <source>
        <dbReference type="SAM" id="MobiDB-lite"/>
    </source>
</evidence>
<dbReference type="Proteomes" id="UP001221757">
    <property type="component" value="Unassembled WGS sequence"/>
</dbReference>
<dbReference type="EMBL" id="JARKIE010000023">
    <property type="protein sequence ID" value="KAJ7699221.1"/>
    <property type="molecule type" value="Genomic_DNA"/>
</dbReference>
<feature type="region of interest" description="Disordered" evidence="1">
    <location>
        <begin position="271"/>
        <end position="352"/>
    </location>
</feature>
<keyword evidence="2" id="KW-1133">Transmembrane helix</keyword>
<feature type="compositionally biased region" description="Low complexity" evidence="1">
    <location>
        <begin position="337"/>
        <end position="352"/>
    </location>
</feature>
<gene>
    <name evidence="3" type="ORF">B0H17DRAFT_305592</name>
</gene>